<dbReference type="EMBL" id="CP029149">
    <property type="protein sequence ID" value="QHN65266.1"/>
    <property type="molecule type" value="Genomic_DNA"/>
</dbReference>
<dbReference type="PANTHER" id="PTHR34039">
    <property type="entry name" value="UPF0102 PROTEIN YRAN"/>
    <property type="match status" value="1"/>
</dbReference>
<protein>
    <recommendedName>
        <fullName evidence="2">UPF0102 protein DBX24_04835</fullName>
    </recommendedName>
</protein>
<name>A0A6P1QT26_9FLAO</name>
<gene>
    <name evidence="3" type="ORF">DBX24_04835</name>
</gene>
<dbReference type="OrthoDB" id="9802516at2"/>
<organism evidence="3 4">
    <name type="scientific">Bergeyella cardium</name>
    <dbReference type="NCBI Taxonomy" id="1585976"/>
    <lineage>
        <taxon>Bacteria</taxon>
        <taxon>Pseudomonadati</taxon>
        <taxon>Bacteroidota</taxon>
        <taxon>Flavobacteriia</taxon>
        <taxon>Flavobacteriales</taxon>
        <taxon>Weeksellaceae</taxon>
        <taxon>Bergeyella</taxon>
    </lineage>
</organism>
<dbReference type="CDD" id="cd20736">
    <property type="entry name" value="PoNe_Nuclease"/>
    <property type="match status" value="1"/>
</dbReference>
<dbReference type="PANTHER" id="PTHR34039:SF1">
    <property type="entry name" value="UPF0102 PROTEIN YRAN"/>
    <property type="match status" value="1"/>
</dbReference>
<dbReference type="SUPFAM" id="SSF52980">
    <property type="entry name" value="Restriction endonuclease-like"/>
    <property type="match status" value="1"/>
</dbReference>
<dbReference type="Pfam" id="PF02021">
    <property type="entry name" value="UPF0102"/>
    <property type="match status" value="1"/>
</dbReference>
<dbReference type="Proteomes" id="UP000464318">
    <property type="component" value="Chromosome"/>
</dbReference>
<proteinExistence type="inferred from homology"/>
<dbReference type="InterPro" id="IPR011856">
    <property type="entry name" value="tRNA_endonuc-like_dom_sf"/>
</dbReference>
<dbReference type="InterPro" id="IPR003509">
    <property type="entry name" value="UPF0102_YraN-like"/>
</dbReference>
<dbReference type="KEGG" id="bcad:DBX24_04835"/>
<sequence>MAEHNDFGKEAENLAAAFLQGKGYEILARNYYFQKAEIDIIAKFEDKIIIVEVKARNFKALVQPYEAVDKAKRQRLVLAANAFMEERDYTEEVRFDIISVTADNAGEIRLRHIESAFDATDV</sequence>
<evidence type="ECO:0000256" key="2">
    <source>
        <dbReference type="HAMAP-Rule" id="MF_00048"/>
    </source>
</evidence>
<dbReference type="Gene3D" id="3.40.1350.10">
    <property type="match status" value="1"/>
</dbReference>
<comment type="similarity">
    <text evidence="1 2">Belongs to the UPF0102 family.</text>
</comment>
<evidence type="ECO:0000313" key="4">
    <source>
        <dbReference type="Proteomes" id="UP000464318"/>
    </source>
</evidence>
<dbReference type="InterPro" id="IPR011335">
    <property type="entry name" value="Restrct_endonuc-II-like"/>
</dbReference>
<dbReference type="AlphaFoldDB" id="A0A6P1QT26"/>
<evidence type="ECO:0000256" key="1">
    <source>
        <dbReference type="ARBA" id="ARBA00006738"/>
    </source>
</evidence>
<reference evidence="3 4" key="1">
    <citation type="submission" date="2018-04" db="EMBL/GenBank/DDBJ databases">
        <title>Characteristic and Complete Genome Sequencing of A Novel Member of Infective Endocarditis Causative Bacteria: Bergeyella cardium QL-PH.</title>
        <authorList>
            <person name="Pan H."/>
            <person name="Sun E."/>
            <person name="Zhang Y."/>
        </authorList>
    </citation>
    <scope>NUCLEOTIDE SEQUENCE [LARGE SCALE GENOMIC DNA]</scope>
    <source>
        <strain evidence="3 4">HPQL</strain>
    </source>
</reference>
<accession>A0A6P1QT26</accession>
<dbReference type="HAMAP" id="MF_00048">
    <property type="entry name" value="UPF0102"/>
    <property type="match status" value="1"/>
</dbReference>
<evidence type="ECO:0000313" key="3">
    <source>
        <dbReference type="EMBL" id="QHN65266.1"/>
    </source>
</evidence>
<dbReference type="RefSeq" id="WP_160224129.1">
    <property type="nucleotide sequence ID" value="NZ_CP029149.1"/>
</dbReference>
<keyword evidence="4" id="KW-1185">Reference proteome</keyword>
<dbReference type="GO" id="GO:0003676">
    <property type="term" value="F:nucleic acid binding"/>
    <property type="evidence" value="ECO:0007669"/>
    <property type="project" value="InterPro"/>
</dbReference>